<dbReference type="Proteomes" id="UP001055114">
    <property type="component" value="Unassembled WGS sequence"/>
</dbReference>
<evidence type="ECO:0008006" key="3">
    <source>
        <dbReference type="Google" id="ProtNLM"/>
    </source>
</evidence>
<dbReference type="InterPro" id="IPR029063">
    <property type="entry name" value="SAM-dependent_MTases_sf"/>
</dbReference>
<dbReference type="InterPro" id="IPR002052">
    <property type="entry name" value="DNA_methylase_N6_adenine_CS"/>
</dbReference>
<dbReference type="PROSITE" id="PS00092">
    <property type="entry name" value="N6_MTASE"/>
    <property type="match status" value="1"/>
</dbReference>
<proteinExistence type="predicted"/>
<name>A0AA37KCC2_9BACT</name>
<organism evidence="1 2">
    <name type="scientific">Parabacteroides merdae</name>
    <dbReference type="NCBI Taxonomy" id="46503"/>
    <lineage>
        <taxon>Bacteria</taxon>
        <taxon>Pseudomonadati</taxon>
        <taxon>Bacteroidota</taxon>
        <taxon>Bacteroidia</taxon>
        <taxon>Bacteroidales</taxon>
        <taxon>Tannerellaceae</taxon>
        <taxon>Parabacteroides</taxon>
    </lineage>
</organism>
<accession>A0AA37KCC2</accession>
<dbReference type="GO" id="GO:0008168">
    <property type="term" value="F:methyltransferase activity"/>
    <property type="evidence" value="ECO:0007669"/>
    <property type="project" value="InterPro"/>
</dbReference>
<dbReference type="EMBL" id="BQNZ01000003">
    <property type="protein sequence ID" value="GKH73188.1"/>
    <property type="molecule type" value="Genomic_DNA"/>
</dbReference>
<dbReference type="Gene3D" id="3.40.50.150">
    <property type="entry name" value="Vaccinia Virus protein VP39"/>
    <property type="match status" value="2"/>
</dbReference>
<gene>
    <name evidence="1" type="ORF">CE91St3_30510</name>
</gene>
<protein>
    <recommendedName>
        <fullName evidence="3">DNA methylase</fullName>
    </recommendedName>
</protein>
<dbReference type="GO" id="GO:0032259">
    <property type="term" value="P:methylation"/>
    <property type="evidence" value="ECO:0007669"/>
    <property type="project" value="InterPro"/>
</dbReference>
<dbReference type="GO" id="GO:0003676">
    <property type="term" value="F:nucleic acid binding"/>
    <property type="evidence" value="ECO:0007669"/>
    <property type="project" value="InterPro"/>
</dbReference>
<comment type="caution">
    <text evidence="1">The sequence shown here is derived from an EMBL/GenBank/DDBJ whole genome shotgun (WGS) entry which is preliminary data.</text>
</comment>
<sequence length="590" mass="66343">MSKSIDILYSSPFPSTRTGALFNAFSYPTKISPEAEAIFIACHSNIGDTIFDPFGGSGTTGIATMLTDSPTESMLKKVKELGLEPIWGPRKAVVYELSPVGCLLGRAMCSTKSVIFKKYTETLLKVTSDICNEVYSIVDPEGNIGLLRHAIWSDIVVCPHCGMEIPYAQLAVQDNPLTFKEDSLCPHCGESVHLADAERVKETVNDPLLHREISVKKRRLYKLYGITGKKRWSRYATENDQTSYNSTMANRDITSSPIYPIKWGELYRQGYHYGITHLHHFYTSRNWFVFNTLWSQISQYPEDIRDALKIFLLSYNSAHSTLMTRVVAKKNNPDFVITGAQPGVLYISGLPVEKNILFGLQRKLKTFVEAFEKIESSKGEVQFVNGSSTNVLLEDNSVDYVFTDPPFGDFIPYSEINQLNEAWMGIVTDDAEEAIINPAQGKAIEEYSNLMTAVFGQISRIMKPAASCTLVFHSAKSVIWRALVDAYKEAGLSSIKASILDKVQPSFKQTNSSVTVKGDPLILLKKENENVQYNESFQDDKELAKYLVEQAPMPYNKDVAVKTFSKYIMMCIEHNFVITLDAKYFFEYAS</sequence>
<reference evidence="1" key="1">
    <citation type="submission" date="2022-01" db="EMBL/GenBank/DDBJ databases">
        <title>Novel bile acid biosynthetic pathways are enriched in the microbiome of centenarians.</title>
        <authorList>
            <person name="Sato Y."/>
            <person name="Atarashi K."/>
            <person name="Plichta R.D."/>
            <person name="Arai Y."/>
            <person name="Sasajima S."/>
            <person name="Kearney M.S."/>
            <person name="Suda W."/>
            <person name="Takeshita K."/>
            <person name="Sasaki T."/>
            <person name="Okamoto S."/>
            <person name="Skelly N.A."/>
            <person name="Okamura Y."/>
            <person name="Vlamakis H."/>
            <person name="Li Y."/>
            <person name="Tanoue T."/>
            <person name="Takei H."/>
            <person name="Nittono H."/>
            <person name="Narushima S."/>
            <person name="Irie J."/>
            <person name="Itoh H."/>
            <person name="Moriya K."/>
            <person name="Sugiura Y."/>
            <person name="Suematsu M."/>
            <person name="Moritoki N."/>
            <person name="Shibata S."/>
            <person name="Littman R.D."/>
            <person name="Fischbach A.M."/>
            <person name="Uwamino Y."/>
            <person name="Inoue T."/>
            <person name="Honda A."/>
            <person name="Hattori M."/>
            <person name="Murai T."/>
            <person name="Xavier J.R."/>
            <person name="Hirose N."/>
            <person name="Honda K."/>
        </authorList>
    </citation>
    <scope>NUCLEOTIDE SEQUENCE</scope>
    <source>
        <strain evidence="1">CE91-St3</strain>
    </source>
</reference>
<dbReference type="AlphaFoldDB" id="A0AA37KCC2"/>
<dbReference type="SUPFAM" id="SSF53335">
    <property type="entry name" value="S-adenosyl-L-methionine-dependent methyltransferases"/>
    <property type="match status" value="2"/>
</dbReference>
<evidence type="ECO:0000313" key="2">
    <source>
        <dbReference type="Proteomes" id="UP001055114"/>
    </source>
</evidence>
<dbReference type="RefSeq" id="WP_075967728.1">
    <property type="nucleotide sequence ID" value="NZ_BQNZ01000003.1"/>
</dbReference>
<evidence type="ECO:0000313" key="1">
    <source>
        <dbReference type="EMBL" id="GKH73188.1"/>
    </source>
</evidence>